<dbReference type="Proteomes" id="UP000232693">
    <property type="component" value="Chromosome"/>
</dbReference>
<dbReference type="GO" id="GO:0000160">
    <property type="term" value="P:phosphorelay signal transduction system"/>
    <property type="evidence" value="ECO:0007669"/>
    <property type="project" value="InterPro"/>
</dbReference>
<dbReference type="PANTHER" id="PTHR44591:SF24">
    <property type="entry name" value="PROTEIN-GLUTAMATE METHYLESTERASE_PROTEIN-GLUTAMINE GLUTAMINASE 1"/>
    <property type="match status" value="1"/>
</dbReference>
<dbReference type="InterPro" id="IPR011006">
    <property type="entry name" value="CheY-like_superfamily"/>
</dbReference>
<evidence type="ECO:0000313" key="2">
    <source>
        <dbReference type="EMBL" id="AUD79866.1"/>
    </source>
</evidence>
<dbReference type="InterPro" id="IPR001789">
    <property type="entry name" value="Sig_transdc_resp-reg_receiver"/>
</dbReference>
<accession>A0A2K9AHL3</accession>
<dbReference type="EMBL" id="CP025120">
    <property type="protein sequence ID" value="AUD79866.1"/>
    <property type="molecule type" value="Genomic_DNA"/>
</dbReference>
<dbReference type="SUPFAM" id="SSF52172">
    <property type="entry name" value="CheY-like"/>
    <property type="match status" value="1"/>
</dbReference>
<name>A0A2K9AHL3_9GAMM</name>
<dbReference type="KEGG" id="kpd:CW740_11645"/>
<keyword evidence="3" id="KW-1185">Reference proteome</keyword>
<gene>
    <name evidence="2" type="ORF">CW740_11645</name>
</gene>
<dbReference type="PROSITE" id="PS50110">
    <property type="entry name" value="RESPONSE_REGULATORY"/>
    <property type="match status" value="1"/>
</dbReference>
<dbReference type="Pfam" id="PF00072">
    <property type="entry name" value="Response_reg"/>
    <property type="match status" value="1"/>
</dbReference>
<keyword evidence="1" id="KW-0597">Phosphoprotein</keyword>
<dbReference type="RefSeq" id="WP_106647657.1">
    <property type="nucleotide sequence ID" value="NZ_BMGO01000001.1"/>
</dbReference>
<dbReference type="Gene3D" id="3.40.50.2300">
    <property type="match status" value="1"/>
</dbReference>
<sequence length="438" mass="49689">MTTKKFKALIVDDSRTAYMVLARMLSNYNIEAIYANSGERALAYLKDHQVDVIFLDQAMPGKDGIETIKEIKSSSNADTPVVMFTARTGDDYLHKVRQLGAEGVLPKELTVEDVEEVLQKLKLWTPKASQPAGHKVQQIVSQPSVDEKLKVWLESFLENQFSPQLSSKVRKATDDLRRDTIHYGKRMLDEIAKTDKQQVMIKEVKGQTDYLKELFATSFKQYQRISRIFIVLLVMLSAGLVWQAFQLNNIKSEQQRLRDTVYTLATNVSGQESRIIQEVQQQTGAIERYLQKDNQQSSRTNRRSNRLFSEQGDEVEIVGITETGRLITALSRQGYLFQIAGNGRIENNRLKQYYLQENCSGPAYVEAIAGTVLRVGEATLGYTKANSEAFAYKPVSWIESDSQCSEYQQTDTLLLREFLVNDEAVTGVADQVYMQKSG</sequence>
<evidence type="ECO:0000256" key="1">
    <source>
        <dbReference type="ARBA" id="ARBA00022553"/>
    </source>
</evidence>
<dbReference type="SMART" id="SM00448">
    <property type="entry name" value="REC"/>
    <property type="match status" value="1"/>
</dbReference>
<reference evidence="2 3" key="1">
    <citation type="submission" date="2017-12" db="EMBL/GenBank/DDBJ databases">
        <title>Kangiella profundi FT102 completed genome.</title>
        <authorList>
            <person name="Xu J."/>
            <person name="Wang J."/>
            <person name="Lu Y."/>
        </authorList>
    </citation>
    <scope>NUCLEOTIDE SEQUENCE [LARGE SCALE GENOMIC DNA]</scope>
    <source>
        <strain evidence="2 3">FT102</strain>
    </source>
</reference>
<dbReference type="PANTHER" id="PTHR44591">
    <property type="entry name" value="STRESS RESPONSE REGULATOR PROTEIN 1"/>
    <property type="match status" value="1"/>
</dbReference>
<dbReference type="CDD" id="cd00156">
    <property type="entry name" value="REC"/>
    <property type="match status" value="1"/>
</dbReference>
<dbReference type="OrthoDB" id="236568at2"/>
<evidence type="ECO:0000313" key="3">
    <source>
        <dbReference type="Proteomes" id="UP000232693"/>
    </source>
</evidence>
<dbReference type="AlphaFoldDB" id="A0A2K9AHL3"/>
<dbReference type="InterPro" id="IPR050595">
    <property type="entry name" value="Bact_response_regulator"/>
</dbReference>
<protein>
    <submittedName>
        <fullName evidence="2">Uncharacterized protein</fullName>
    </submittedName>
</protein>
<proteinExistence type="predicted"/>
<organism evidence="2 3">
    <name type="scientific">Kangiella profundi</name>
    <dbReference type="NCBI Taxonomy" id="1561924"/>
    <lineage>
        <taxon>Bacteria</taxon>
        <taxon>Pseudomonadati</taxon>
        <taxon>Pseudomonadota</taxon>
        <taxon>Gammaproteobacteria</taxon>
        <taxon>Kangiellales</taxon>
        <taxon>Kangiellaceae</taxon>
        <taxon>Kangiella</taxon>
    </lineage>
</organism>